<organism evidence="1 2">
    <name type="scientific">Paraburkholderia piptadeniae</name>
    <dbReference type="NCBI Taxonomy" id="1701573"/>
    <lineage>
        <taxon>Bacteria</taxon>
        <taxon>Pseudomonadati</taxon>
        <taxon>Pseudomonadota</taxon>
        <taxon>Betaproteobacteria</taxon>
        <taxon>Burkholderiales</taxon>
        <taxon>Burkholderiaceae</taxon>
        <taxon>Paraburkholderia</taxon>
    </lineage>
</organism>
<gene>
    <name evidence="1" type="ORF">BN2476_670005</name>
</gene>
<evidence type="ECO:0000313" key="1">
    <source>
        <dbReference type="EMBL" id="SIT48918.1"/>
    </source>
</evidence>
<dbReference type="Proteomes" id="UP000195569">
    <property type="component" value="Unassembled WGS sequence"/>
</dbReference>
<dbReference type="AlphaFoldDB" id="A0A1N7SN99"/>
<reference evidence="1" key="1">
    <citation type="submission" date="2016-12" db="EMBL/GenBank/DDBJ databases">
        <authorList>
            <person name="Moulin L."/>
        </authorList>
    </citation>
    <scope>NUCLEOTIDE SEQUENCE [LARGE SCALE GENOMIC DNA]</scope>
    <source>
        <strain evidence="1">STM 7183</strain>
    </source>
</reference>
<protein>
    <submittedName>
        <fullName evidence="1">Uncharacterized protein</fullName>
    </submittedName>
</protein>
<comment type="caution">
    <text evidence="1">The sequence shown here is derived from an EMBL/GenBank/DDBJ whole genome shotgun (WGS) entry which is preliminary data.</text>
</comment>
<dbReference type="EMBL" id="CYGY02000067">
    <property type="protein sequence ID" value="SIT48918.1"/>
    <property type="molecule type" value="Genomic_DNA"/>
</dbReference>
<sequence length="59" mass="6589">MRIAHTAVAGGRAQTLEWLFHLDNGPSNVNVRASRRNWSPLSTAQFLLCPFAILRAARQ</sequence>
<evidence type="ECO:0000313" key="2">
    <source>
        <dbReference type="Proteomes" id="UP000195569"/>
    </source>
</evidence>
<keyword evidence="2" id="KW-1185">Reference proteome</keyword>
<accession>A0A1N7SN99</accession>
<name>A0A1N7SN99_9BURK</name>
<proteinExistence type="predicted"/>